<dbReference type="PANTHER" id="PTHR35614">
    <property type="match status" value="1"/>
</dbReference>
<dbReference type="GeneID" id="94289942"/>
<dbReference type="OrthoDB" id="247204at2759"/>
<dbReference type="AlphaFoldDB" id="A0A836LF17"/>
<evidence type="ECO:0000313" key="3">
    <source>
        <dbReference type="Proteomes" id="UP000674318"/>
    </source>
</evidence>
<keyword evidence="3" id="KW-1185">Reference proteome</keyword>
<evidence type="ECO:0000313" key="2">
    <source>
        <dbReference type="EMBL" id="KAG5497603.1"/>
    </source>
</evidence>
<feature type="compositionally biased region" description="Polar residues" evidence="1">
    <location>
        <begin position="393"/>
        <end position="404"/>
    </location>
</feature>
<organism evidence="2 3">
    <name type="scientific">Porcisia hertigi</name>
    <dbReference type="NCBI Taxonomy" id="2761500"/>
    <lineage>
        <taxon>Eukaryota</taxon>
        <taxon>Discoba</taxon>
        <taxon>Euglenozoa</taxon>
        <taxon>Kinetoplastea</taxon>
        <taxon>Metakinetoplastina</taxon>
        <taxon>Trypanosomatida</taxon>
        <taxon>Trypanosomatidae</taxon>
        <taxon>Leishmaniinae</taxon>
        <taxon>Porcisia</taxon>
    </lineage>
</organism>
<sequence length="1277" mass="139198">MGALPSHETHERGLYSHRHGRNRRNEIILIPLTTAFFESPDCPLFRHLYNSRYRRTAKYYFRALRSAQTPRDSDYFCTTTAINEEAEFEKFYQDYLEKRELRGDMMNVTQSTATTGLSTASSPLLPGGSSACVSAADTGTAMGPAHAAPCTTPQQDCLNPQGLPSKVDPMDFRSYSDTREGLYQILIRDNAPGVFTTDEELRQAYWRQLQEQQTERQRACQHQREKRTAEQAAGCHAGAGGCTPHARPNEAGSPPTVSATTLSPEDLAFDDFVSGYVASKRYMKGKALHTRYSTTVAANANGDPISQTTDVSGKTKALNEYSARHYKHVTSPVAYDIRPLPCVIASRYDPGKPQPVDDPLYVPFGQSYVRIMGMFGFLPSTLGMRRTAGFRGTENSTEAANSQRGFPRKEGNCNGDDDIDEEFEVEQHLLKGTMFVDKDVGDQILGNMVMLATYMYARQCIEARINPQAIPMLPVFLRFPLSNIPMLQFVREFRVRLRSLLEAGTAKAGQKPVHTGMSGFNPEDLAEPHDPQLQRLEEEGYLFEPDIPSAATPEKLFMSAGQASSANAPLRRHAGMNTLSCGKYPIIMMSGFNVQSTPLRHPTLNMTGYLPAMAAEARRRFSFSSPQSGSVSVSPHNPNGAVGGVGCASTFPSMTLPPPPPAQAGAASASNSVALSAPAPPPPSGVPFAAFTTAAPGEEARKISLLRRRKQRFRIWVEDGHICIWSSAAYARRAALIMAQQLNTTVDSNSVPEQRSWNYRGLLHANTTVPPPRHLNDVIIVAEDIPSMELWQGDVLRCCTRAELQAMIASKGTAPLPLPCTADETANVGATAAGTTEHVATPVTDTAGAAANRAAGISTGSVDTPAMSLSTVDGTAATLGVSGHIHFTSDHVSNPLLQEKEQAPPEAFWVRGAGGLDDSFTNITETNVPPHPKAEKQLLQAVMQRAKKAAAAATVQNSSRKRRSTITAEAATTAAAQLFMDIDRREGTLNIEEVVLAWIKVVAILTRDSTEEDRAWVRDPQGNPVRIDRYVIRRYEHDGVRFFIGVTPRFVGQQRRIERVLGEVYALEERENRHRREKMEGLDNDVDDEDREDKLHPSCGETSFTEEAKNSLHSPLAIGSRHRETLSYDLGTSAAPSFKAPVNKSGVMGSAFDDVWGPPVMPMTHLPTPNASCTPAVPRTVAPKGHVTEMVLSAAHPRNDSRESVEQSSRLAFAAVFGNAATTTTTTTTAAAAASQSPATASVRPTEQELTGPNFDVDDLLKQFTSNSLFFGDVDDD</sequence>
<feature type="compositionally biased region" description="Low complexity" evidence="1">
    <location>
        <begin position="1230"/>
        <end position="1242"/>
    </location>
</feature>
<feature type="compositionally biased region" description="Acidic residues" evidence="1">
    <location>
        <begin position="1082"/>
        <end position="1091"/>
    </location>
</feature>
<proteinExistence type="predicted"/>
<dbReference type="PANTHER" id="PTHR35614:SF7">
    <property type="match status" value="1"/>
</dbReference>
<protein>
    <submittedName>
        <fullName evidence="2">Uncharacterized protein</fullName>
    </submittedName>
</protein>
<dbReference type="EMBL" id="JAFJZO010000031">
    <property type="protein sequence ID" value="KAG5497603.1"/>
    <property type="molecule type" value="Genomic_DNA"/>
</dbReference>
<feature type="region of interest" description="Disordered" evidence="1">
    <location>
        <begin position="1072"/>
        <end position="1116"/>
    </location>
</feature>
<dbReference type="RefSeq" id="XP_067755071.1">
    <property type="nucleotide sequence ID" value="XM_067899865.1"/>
</dbReference>
<comment type="caution">
    <text evidence="2">The sequence shown here is derived from an EMBL/GenBank/DDBJ whole genome shotgun (WGS) entry which is preliminary data.</text>
</comment>
<name>A0A836LF17_9TRYP</name>
<gene>
    <name evidence="2" type="ORF">JKF63_03868</name>
</gene>
<accession>A0A836LF17</accession>
<dbReference type="Proteomes" id="UP000674318">
    <property type="component" value="Unassembled WGS sequence"/>
</dbReference>
<feature type="region of interest" description="Disordered" evidence="1">
    <location>
        <begin position="1230"/>
        <end position="1254"/>
    </location>
</feature>
<evidence type="ECO:0000256" key="1">
    <source>
        <dbReference type="SAM" id="MobiDB-lite"/>
    </source>
</evidence>
<feature type="region of interest" description="Disordered" evidence="1">
    <location>
        <begin position="391"/>
        <end position="417"/>
    </location>
</feature>
<reference evidence="2 3" key="1">
    <citation type="submission" date="2021-02" db="EMBL/GenBank/DDBJ databases">
        <title>Porcisia hertigi Genome sequencing and assembly.</title>
        <authorList>
            <person name="Almutairi H."/>
            <person name="Gatherer D."/>
        </authorList>
    </citation>
    <scope>NUCLEOTIDE SEQUENCE [LARGE SCALE GENOMIC DNA]</scope>
    <source>
        <strain evidence="2 3">C119</strain>
    </source>
</reference>
<feature type="compositionally biased region" description="Basic and acidic residues" evidence="1">
    <location>
        <begin position="1072"/>
        <end position="1081"/>
    </location>
</feature>
<dbReference type="KEGG" id="phet:94289942"/>